<evidence type="ECO:0000256" key="8">
    <source>
        <dbReference type="ARBA" id="ARBA00023136"/>
    </source>
</evidence>
<gene>
    <name evidence="10" type="ORF">BWK73_39785</name>
</gene>
<dbReference type="PANTHER" id="PTHR13929:SF0">
    <property type="entry name" value="UBIA PRENYLTRANSFERASE DOMAIN-CONTAINING PROTEIN 1"/>
    <property type="match status" value="1"/>
</dbReference>
<proteinExistence type="predicted"/>
<keyword evidence="8 9" id="KW-0472">Membrane</keyword>
<dbReference type="PANTHER" id="PTHR13929">
    <property type="entry name" value="1,4-DIHYDROXY-2-NAPHTHOATE OCTAPRENYLTRANSFERASE"/>
    <property type="match status" value="1"/>
</dbReference>
<comment type="pathway">
    <text evidence="2">Quinol/quinone metabolism; menaquinone biosynthesis.</text>
</comment>
<feature type="transmembrane region" description="Helical" evidence="9">
    <location>
        <begin position="20"/>
        <end position="42"/>
    </location>
</feature>
<keyword evidence="4" id="KW-1003">Cell membrane</keyword>
<evidence type="ECO:0000313" key="10">
    <source>
        <dbReference type="EMBL" id="OQX03347.1"/>
    </source>
</evidence>
<evidence type="ECO:0000256" key="7">
    <source>
        <dbReference type="ARBA" id="ARBA00022989"/>
    </source>
</evidence>
<dbReference type="GO" id="GO:0016020">
    <property type="term" value="C:membrane"/>
    <property type="evidence" value="ECO:0007669"/>
    <property type="project" value="UniProtKB-SubCell"/>
</dbReference>
<keyword evidence="3" id="KW-0474">Menaquinone biosynthesis</keyword>
<evidence type="ECO:0000256" key="2">
    <source>
        <dbReference type="ARBA" id="ARBA00004863"/>
    </source>
</evidence>
<dbReference type="CDD" id="cd13962">
    <property type="entry name" value="PT_UbiA_UBIAD1"/>
    <property type="match status" value="1"/>
</dbReference>
<dbReference type="GO" id="GO:0042371">
    <property type="term" value="P:vitamin K biosynthetic process"/>
    <property type="evidence" value="ECO:0007669"/>
    <property type="project" value="TreeGrafter"/>
</dbReference>
<name>A0A1Y1QE65_9GAMM</name>
<keyword evidence="7 9" id="KW-1133">Transmembrane helix</keyword>
<evidence type="ECO:0000256" key="9">
    <source>
        <dbReference type="SAM" id="Phobius"/>
    </source>
</evidence>
<accession>A0A1Y1QE65</accession>
<dbReference type="InterPro" id="IPR044878">
    <property type="entry name" value="UbiA_sf"/>
</dbReference>
<reference evidence="10 11" key="1">
    <citation type="submission" date="2017-01" db="EMBL/GenBank/DDBJ databases">
        <title>Novel large sulfur bacteria in the metagenomes of groundwater-fed chemosynthetic microbial mats in the Lake Huron basin.</title>
        <authorList>
            <person name="Sharrar A.M."/>
            <person name="Flood B.E."/>
            <person name="Bailey J.V."/>
            <person name="Jones D.S."/>
            <person name="Biddanda B."/>
            <person name="Ruberg S.A."/>
            <person name="Marcus D.N."/>
            <person name="Dick G.J."/>
        </authorList>
    </citation>
    <scope>NUCLEOTIDE SEQUENCE [LARGE SCALE GENOMIC DNA]</scope>
    <source>
        <strain evidence="10">A8</strain>
    </source>
</reference>
<comment type="subcellular location">
    <subcellularLocation>
        <location evidence="1">Membrane</location>
        <topology evidence="1">Multi-pass membrane protein</topology>
    </subcellularLocation>
</comment>
<dbReference type="InterPro" id="IPR000537">
    <property type="entry name" value="UbiA_prenyltransferase"/>
</dbReference>
<dbReference type="GO" id="GO:0009234">
    <property type="term" value="P:menaquinone biosynthetic process"/>
    <property type="evidence" value="ECO:0007669"/>
    <property type="project" value="UniProtKB-UniPathway"/>
</dbReference>
<feature type="non-terminal residue" evidence="10">
    <location>
        <position position="98"/>
    </location>
</feature>
<evidence type="ECO:0000313" key="11">
    <source>
        <dbReference type="Proteomes" id="UP000192491"/>
    </source>
</evidence>
<sequence>MVEEPNERLLHTPVRCYWLATRPAFLAASVVPALVGAAAAWAQGYALHGWLLVWTVLAVMLVHAGMNVLNDYYDEQNGTDRRNTQRLFPFTGGSRFIQ</sequence>
<evidence type="ECO:0000256" key="5">
    <source>
        <dbReference type="ARBA" id="ARBA00022679"/>
    </source>
</evidence>
<dbReference type="GO" id="GO:0004659">
    <property type="term" value="F:prenyltransferase activity"/>
    <property type="evidence" value="ECO:0007669"/>
    <property type="project" value="InterPro"/>
</dbReference>
<dbReference type="EMBL" id="MTEJ01000414">
    <property type="protein sequence ID" value="OQX03347.1"/>
    <property type="molecule type" value="Genomic_DNA"/>
</dbReference>
<evidence type="ECO:0000256" key="3">
    <source>
        <dbReference type="ARBA" id="ARBA00022428"/>
    </source>
</evidence>
<evidence type="ECO:0000256" key="4">
    <source>
        <dbReference type="ARBA" id="ARBA00022475"/>
    </source>
</evidence>
<dbReference type="InterPro" id="IPR026046">
    <property type="entry name" value="UBIAD1"/>
</dbReference>
<comment type="caution">
    <text evidence="10">The sequence shown here is derived from an EMBL/GenBank/DDBJ whole genome shotgun (WGS) entry which is preliminary data.</text>
</comment>
<keyword evidence="5 10" id="KW-0808">Transferase</keyword>
<keyword evidence="6 9" id="KW-0812">Transmembrane</keyword>
<protein>
    <submittedName>
        <fullName evidence="10">1,4-dihydroxy-2-naphthoate octaprenyltransferase</fullName>
    </submittedName>
</protein>
<organism evidence="10 11">
    <name type="scientific">Thiothrix lacustris</name>
    <dbReference type="NCBI Taxonomy" id="525917"/>
    <lineage>
        <taxon>Bacteria</taxon>
        <taxon>Pseudomonadati</taxon>
        <taxon>Pseudomonadota</taxon>
        <taxon>Gammaproteobacteria</taxon>
        <taxon>Thiotrichales</taxon>
        <taxon>Thiotrichaceae</taxon>
        <taxon>Thiothrix</taxon>
    </lineage>
</organism>
<dbReference type="Pfam" id="PF01040">
    <property type="entry name" value="UbiA"/>
    <property type="match status" value="1"/>
</dbReference>
<dbReference type="AlphaFoldDB" id="A0A1Y1QE65"/>
<feature type="transmembrane region" description="Helical" evidence="9">
    <location>
        <begin position="49"/>
        <end position="69"/>
    </location>
</feature>
<evidence type="ECO:0000256" key="1">
    <source>
        <dbReference type="ARBA" id="ARBA00004141"/>
    </source>
</evidence>
<dbReference type="Proteomes" id="UP000192491">
    <property type="component" value="Unassembled WGS sequence"/>
</dbReference>
<dbReference type="UniPathway" id="UPA00079"/>
<evidence type="ECO:0000256" key="6">
    <source>
        <dbReference type="ARBA" id="ARBA00022692"/>
    </source>
</evidence>
<dbReference type="Gene3D" id="1.10.357.140">
    <property type="entry name" value="UbiA prenyltransferase"/>
    <property type="match status" value="1"/>
</dbReference>